<dbReference type="OrthoDB" id="9800872at2"/>
<evidence type="ECO:0000313" key="3">
    <source>
        <dbReference type="Proteomes" id="UP000319143"/>
    </source>
</evidence>
<accession>A0A5C6D6H1</accession>
<dbReference type="SUPFAM" id="SSF52821">
    <property type="entry name" value="Rhodanese/Cell cycle control phosphatase"/>
    <property type="match status" value="1"/>
</dbReference>
<dbReference type="Gene3D" id="3.40.250.10">
    <property type="entry name" value="Rhodanese-like domain"/>
    <property type="match status" value="1"/>
</dbReference>
<dbReference type="AlphaFoldDB" id="A0A5C6D6H1"/>
<evidence type="ECO:0000256" key="1">
    <source>
        <dbReference type="SAM" id="MobiDB-lite"/>
    </source>
</evidence>
<comment type="caution">
    <text evidence="2">The sequence shown here is derived from an EMBL/GenBank/DDBJ whole genome shotgun (WGS) entry which is preliminary data.</text>
</comment>
<dbReference type="EMBL" id="SJPV01000017">
    <property type="protein sequence ID" value="TWU31307.1"/>
    <property type="molecule type" value="Genomic_DNA"/>
</dbReference>
<sequence>MPENIPSVAKAKQTVLGLYVTAQEAYAIWQADPDNVKILDVRTPEEFLFVGHPPMAWREMETEIQIVRLRAAGKTRAARGQKKLTPERMILPKSPLST</sequence>
<keyword evidence="3" id="KW-1185">Reference proteome</keyword>
<dbReference type="Proteomes" id="UP000319143">
    <property type="component" value="Unassembled WGS sequence"/>
</dbReference>
<proteinExistence type="predicted"/>
<name>A0A5C6D6H1_9BACT</name>
<protein>
    <recommendedName>
        <fullName evidence="4">Rhodanese domain-containing protein</fullName>
    </recommendedName>
</protein>
<dbReference type="InterPro" id="IPR036873">
    <property type="entry name" value="Rhodanese-like_dom_sf"/>
</dbReference>
<evidence type="ECO:0000313" key="2">
    <source>
        <dbReference type="EMBL" id="TWU31307.1"/>
    </source>
</evidence>
<organism evidence="2 3">
    <name type="scientific">Novipirellula artificiosorum</name>
    <dbReference type="NCBI Taxonomy" id="2528016"/>
    <lineage>
        <taxon>Bacteria</taxon>
        <taxon>Pseudomonadati</taxon>
        <taxon>Planctomycetota</taxon>
        <taxon>Planctomycetia</taxon>
        <taxon>Pirellulales</taxon>
        <taxon>Pirellulaceae</taxon>
        <taxon>Novipirellula</taxon>
    </lineage>
</organism>
<evidence type="ECO:0008006" key="4">
    <source>
        <dbReference type="Google" id="ProtNLM"/>
    </source>
</evidence>
<feature type="region of interest" description="Disordered" evidence="1">
    <location>
        <begin position="77"/>
        <end position="98"/>
    </location>
</feature>
<reference evidence="2 3" key="1">
    <citation type="submission" date="2019-02" db="EMBL/GenBank/DDBJ databases">
        <title>Deep-cultivation of Planctomycetes and their phenomic and genomic characterization uncovers novel biology.</title>
        <authorList>
            <person name="Wiegand S."/>
            <person name="Jogler M."/>
            <person name="Boedeker C."/>
            <person name="Pinto D."/>
            <person name="Vollmers J."/>
            <person name="Rivas-Marin E."/>
            <person name="Kohn T."/>
            <person name="Peeters S.H."/>
            <person name="Heuer A."/>
            <person name="Rast P."/>
            <person name="Oberbeckmann S."/>
            <person name="Bunk B."/>
            <person name="Jeske O."/>
            <person name="Meyerdierks A."/>
            <person name="Storesund J.E."/>
            <person name="Kallscheuer N."/>
            <person name="Luecker S."/>
            <person name="Lage O.M."/>
            <person name="Pohl T."/>
            <person name="Merkel B.J."/>
            <person name="Hornburger P."/>
            <person name="Mueller R.-W."/>
            <person name="Bruemmer F."/>
            <person name="Labrenz M."/>
            <person name="Spormann A.M."/>
            <person name="Op Den Camp H."/>
            <person name="Overmann J."/>
            <person name="Amann R."/>
            <person name="Jetten M.S.M."/>
            <person name="Mascher T."/>
            <person name="Medema M.H."/>
            <person name="Devos D.P."/>
            <person name="Kaster A.-K."/>
            <person name="Ovreas L."/>
            <person name="Rohde M."/>
            <person name="Galperin M.Y."/>
            <person name="Jogler C."/>
        </authorList>
    </citation>
    <scope>NUCLEOTIDE SEQUENCE [LARGE SCALE GENOMIC DNA]</scope>
    <source>
        <strain evidence="2 3">Poly41</strain>
    </source>
</reference>
<gene>
    <name evidence="2" type="ORF">Poly41_61760</name>
</gene>
<dbReference type="RefSeq" id="WP_146530904.1">
    <property type="nucleotide sequence ID" value="NZ_SJPV01000017.1"/>
</dbReference>